<dbReference type="OrthoDB" id="464386at2"/>
<name>A0A4D7QJE6_9HYPH</name>
<dbReference type="KEGG" id="paqt:E8L99_16235"/>
<dbReference type="EMBL" id="CP039865">
    <property type="protein sequence ID" value="QCK87195.1"/>
    <property type="molecule type" value="Genomic_DNA"/>
</dbReference>
<protein>
    <recommendedName>
        <fullName evidence="4">Tat pathway signal protein</fullName>
    </recommendedName>
</protein>
<dbReference type="RefSeq" id="WP_137100524.1">
    <property type="nucleotide sequence ID" value="NZ_CP039865.1"/>
</dbReference>
<sequence>MRSLALAAFAAASLFASVEAHAQAQQNFAMVNRSGAQIDEVYVSASNRDSWGRDILGDGVMPSGTRRNITFPRGTRACEFDIRVVFANGQRRETRGVDLCQVSTVTVTPSGRFATE</sequence>
<evidence type="ECO:0008006" key="4">
    <source>
        <dbReference type="Google" id="ProtNLM"/>
    </source>
</evidence>
<dbReference type="Proteomes" id="UP000298588">
    <property type="component" value="Chromosome"/>
</dbReference>
<keyword evidence="1" id="KW-0732">Signal</keyword>
<keyword evidence="3" id="KW-1185">Reference proteome</keyword>
<dbReference type="AlphaFoldDB" id="A0A4D7QJE6"/>
<feature type="signal peptide" evidence="1">
    <location>
        <begin position="1"/>
        <end position="22"/>
    </location>
</feature>
<reference evidence="2 3" key="1">
    <citation type="submission" date="2019-04" db="EMBL/GenBank/DDBJ databases">
        <title>Phreatobacter aquaticus sp. nov.</title>
        <authorList>
            <person name="Choi A."/>
            <person name="Baek K."/>
        </authorList>
    </citation>
    <scope>NUCLEOTIDE SEQUENCE [LARGE SCALE GENOMIC DNA]</scope>
    <source>
        <strain evidence="2 3">NMCR1094</strain>
    </source>
</reference>
<accession>A0A4D7QJE6</accession>
<evidence type="ECO:0000313" key="3">
    <source>
        <dbReference type="Proteomes" id="UP000298588"/>
    </source>
</evidence>
<organism evidence="2 3">
    <name type="scientific">Phreatobacter aquaticus</name>
    <dbReference type="NCBI Taxonomy" id="2570229"/>
    <lineage>
        <taxon>Bacteria</taxon>
        <taxon>Pseudomonadati</taxon>
        <taxon>Pseudomonadota</taxon>
        <taxon>Alphaproteobacteria</taxon>
        <taxon>Hyphomicrobiales</taxon>
        <taxon>Phreatobacteraceae</taxon>
        <taxon>Phreatobacter</taxon>
    </lineage>
</organism>
<evidence type="ECO:0000256" key="1">
    <source>
        <dbReference type="SAM" id="SignalP"/>
    </source>
</evidence>
<feature type="chain" id="PRO_5020807320" description="Tat pathway signal protein" evidence="1">
    <location>
        <begin position="23"/>
        <end position="116"/>
    </location>
</feature>
<evidence type="ECO:0000313" key="2">
    <source>
        <dbReference type="EMBL" id="QCK87195.1"/>
    </source>
</evidence>
<proteinExistence type="predicted"/>
<gene>
    <name evidence="2" type="ORF">E8L99_16235</name>
</gene>